<reference evidence="1" key="2">
    <citation type="journal article" date="2015" name="Data Brief">
        <title>Shoot transcriptome of the giant reed, Arundo donax.</title>
        <authorList>
            <person name="Barrero R.A."/>
            <person name="Guerrero F.D."/>
            <person name="Moolhuijzen P."/>
            <person name="Goolsby J.A."/>
            <person name="Tidwell J."/>
            <person name="Bellgard S.E."/>
            <person name="Bellgard M.I."/>
        </authorList>
    </citation>
    <scope>NUCLEOTIDE SEQUENCE</scope>
    <source>
        <tissue evidence="1">Shoot tissue taken approximately 20 cm above the soil surface</tissue>
    </source>
</reference>
<name>A0A0A8Y3E3_ARUDO</name>
<dbReference type="AlphaFoldDB" id="A0A0A8Y3E3"/>
<dbReference type="EMBL" id="GBRH01279598">
    <property type="protein sequence ID" value="JAD18297.1"/>
    <property type="molecule type" value="Transcribed_RNA"/>
</dbReference>
<protein>
    <submittedName>
        <fullName evidence="1">Uncharacterized protein</fullName>
    </submittedName>
</protein>
<sequence>MLSTRPRHCHLQKANPQNVKPFLKFLPFL</sequence>
<evidence type="ECO:0000313" key="1">
    <source>
        <dbReference type="EMBL" id="JAD18297.1"/>
    </source>
</evidence>
<reference evidence="1" key="1">
    <citation type="submission" date="2014-09" db="EMBL/GenBank/DDBJ databases">
        <authorList>
            <person name="Magalhaes I.L.F."/>
            <person name="Oliveira U."/>
            <person name="Santos F.R."/>
            <person name="Vidigal T.H.D.A."/>
            <person name="Brescovit A.D."/>
            <person name="Santos A.J."/>
        </authorList>
    </citation>
    <scope>NUCLEOTIDE SEQUENCE</scope>
    <source>
        <tissue evidence="1">Shoot tissue taken approximately 20 cm above the soil surface</tissue>
    </source>
</reference>
<accession>A0A0A8Y3E3</accession>
<proteinExistence type="predicted"/>
<organism evidence="1">
    <name type="scientific">Arundo donax</name>
    <name type="common">Giant reed</name>
    <name type="synonym">Donax arundinaceus</name>
    <dbReference type="NCBI Taxonomy" id="35708"/>
    <lineage>
        <taxon>Eukaryota</taxon>
        <taxon>Viridiplantae</taxon>
        <taxon>Streptophyta</taxon>
        <taxon>Embryophyta</taxon>
        <taxon>Tracheophyta</taxon>
        <taxon>Spermatophyta</taxon>
        <taxon>Magnoliopsida</taxon>
        <taxon>Liliopsida</taxon>
        <taxon>Poales</taxon>
        <taxon>Poaceae</taxon>
        <taxon>PACMAD clade</taxon>
        <taxon>Arundinoideae</taxon>
        <taxon>Arundineae</taxon>
        <taxon>Arundo</taxon>
    </lineage>
</organism>